<accession>A0A292PRJ3</accession>
<evidence type="ECO:0000313" key="5">
    <source>
        <dbReference type="EMBL" id="CUS10156.1"/>
    </source>
</evidence>
<protein>
    <recommendedName>
        <fullName evidence="4">SHSP domain-containing protein</fullName>
    </recommendedName>
</protein>
<dbReference type="Pfam" id="PF00011">
    <property type="entry name" value="HSP20"/>
    <property type="match status" value="1"/>
</dbReference>
<keyword evidence="6" id="KW-1185">Reference proteome</keyword>
<evidence type="ECO:0000313" key="6">
    <source>
        <dbReference type="Proteomes" id="UP001412239"/>
    </source>
</evidence>
<evidence type="ECO:0000259" key="4">
    <source>
        <dbReference type="PROSITE" id="PS01031"/>
    </source>
</evidence>
<sequence>MPFFLETFNTLDLTPHAQTAQVPLERLLTRSSPSSPLPTLTPPTVTPKFDVRELPSAYILEGEFPGIDDTSSLCIEFTDQSTLLIHGRLERAATGAEAEAERGSYLIMERSVGVFQRRFWFEVGVEVGGVDASLGNGILRIYVPKRERV</sequence>
<feature type="domain" description="SHSP" evidence="4">
    <location>
        <begin position="40"/>
        <end position="149"/>
    </location>
</feature>
<dbReference type="PROSITE" id="PS01031">
    <property type="entry name" value="SHSP"/>
    <property type="match status" value="1"/>
</dbReference>
<evidence type="ECO:0000256" key="2">
    <source>
        <dbReference type="PROSITE-ProRule" id="PRU00285"/>
    </source>
</evidence>
<comment type="similarity">
    <text evidence="2 3">Belongs to the small heat shock protein (HSP20) family.</text>
</comment>
<reference evidence="5" key="1">
    <citation type="submission" date="2015-10" db="EMBL/GenBank/DDBJ databases">
        <authorList>
            <person name="Regsiter A."/>
            <person name="william w."/>
        </authorList>
    </citation>
    <scope>NUCLEOTIDE SEQUENCE</scope>
    <source>
        <strain evidence="5">Montdore</strain>
    </source>
</reference>
<evidence type="ECO:0000256" key="1">
    <source>
        <dbReference type="ARBA" id="ARBA00023016"/>
    </source>
</evidence>
<name>A0A292PRJ3_9PEZI</name>
<dbReference type="InterPro" id="IPR031107">
    <property type="entry name" value="Small_HSP"/>
</dbReference>
<dbReference type="PANTHER" id="PTHR11527">
    <property type="entry name" value="HEAT-SHOCK PROTEIN 20 FAMILY MEMBER"/>
    <property type="match status" value="1"/>
</dbReference>
<dbReference type="EMBL" id="LN891054">
    <property type="protein sequence ID" value="CUS10156.1"/>
    <property type="molecule type" value="Genomic_DNA"/>
</dbReference>
<dbReference type="AlphaFoldDB" id="A0A292PRJ3"/>
<dbReference type="SUPFAM" id="SSF49764">
    <property type="entry name" value="HSP20-like chaperones"/>
    <property type="match status" value="1"/>
</dbReference>
<keyword evidence="1" id="KW-0346">Stress response</keyword>
<organism evidence="5 6">
    <name type="scientific">Tuber aestivum</name>
    <name type="common">summer truffle</name>
    <dbReference type="NCBI Taxonomy" id="59557"/>
    <lineage>
        <taxon>Eukaryota</taxon>
        <taxon>Fungi</taxon>
        <taxon>Dikarya</taxon>
        <taxon>Ascomycota</taxon>
        <taxon>Pezizomycotina</taxon>
        <taxon>Pezizomycetes</taxon>
        <taxon>Pezizales</taxon>
        <taxon>Tuberaceae</taxon>
        <taxon>Tuber</taxon>
    </lineage>
</organism>
<gene>
    <name evidence="5" type="ORF">GSTUAT00005703001</name>
</gene>
<evidence type="ECO:0000256" key="3">
    <source>
        <dbReference type="RuleBase" id="RU003616"/>
    </source>
</evidence>
<dbReference type="InterPro" id="IPR002068">
    <property type="entry name" value="A-crystallin/Hsp20_dom"/>
</dbReference>
<dbReference type="Proteomes" id="UP001412239">
    <property type="component" value="Unassembled WGS sequence"/>
</dbReference>
<dbReference type="InterPro" id="IPR008978">
    <property type="entry name" value="HSP20-like_chaperone"/>
</dbReference>
<proteinExistence type="inferred from homology"/>
<dbReference type="CDD" id="cd06464">
    <property type="entry name" value="ACD_sHsps-like"/>
    <property type="match status" value="1"/>
</dbReference>
<dbReference type="Gene3D" id="2.60.40.790">
    <property type="match status" value="1"/>
</dbReference>